<accession>A0A553NYV9</accession>
<organism evidence="1 2">
    <name type="scientific">Tigriopus californicus</name>
    <name type="common">Marine copepod</name>
    <dbReference type="NCBI Taxonomy" id="6832"/>
    <lineage>
        <taxon>Eukaryota</taxon>
        <taxon>Metazoa</taxon>
        <taxon>Ecdysozoa</taxon>
        <taxon>Arthropoda</taxon>
        <taxon>Crustacea</taxon>
        <taxon>Multicrustacea</taxon>
        <taxon>Hexanauplia</taxon>
        <taxon>Copepoda</taxon>
        <taxon>Harpacticoida</taxon>
        <taxon>Harpacticidae</taxon>
        <taxon>Tigriopus</taxon>
    </lineage>
</organism>
<dbReference type="AlphaFoldDB" id="A0A553NYV9"/>
<name>A0A553NYV9_TIGCA</name>
<evidence type="ECO:0000313" key="1">
    <source>
        <dbReference type="EMBL" id="TRY70626.1"/>
    </source>
</evidence>
<reference evidence="1 2" key="1">
    <citation type="journal article" date="2018" name="Nat. Ecol. Evol.">
        <title>Genomic signatures of mitonuclear coevolution across populations of Tigriopus californicus.</title>
        <authorList>
            <person name="Barreto F.S."/>
            <person name="Watson E.T."/>
            <person name="Lima T.G."/>
            <person name="Willett C.S."/>
            <person name="Edmands S."/>
            <person name="Li W."/>
            <person name="Burton R.S."/>
        </authorList>
    </citation>
    <scope>NUCLEOTIDE SEQUENCE [LARGE SCALE GENOMIC DNA]</scope>
    <source>
        <strain evidence="1 2">San Diego</strain>
    </source>
</reference>
<sequence length="225" mass="26090">MKNTLVSRGSSSSRSASKHTVPVNASLTFACPEGHVFSHNWYLKPQAKIRCFDDGQFNPPSTSFAWNLRVEMVDRDDKYRRAVYNTFTIESSSFPLPIVSGRFRPIPIRWRSRGCHAIREWRGIRPGPITLFKPGVLRRTFCSSVNFFADYDENDERPSEQAIFWDTGSFQRRLKQIELTIRPKDTNYNASMTNYFENYRNSLESNEYGTVYTEEVHRTAFAGSK</sequence>
<comment type="caution">
    <text evidence="1">The sequence shown here is derived from an EMBL/GenBank/DDBJ whole genome shotgun (WGS) entry which is preliminary data.</text>
</comment>
<protein>
    <recommendedName>
        <fullName evidence="3">Sushi domain-containing protein</fullName>
    </recommendedName>
</protein>
<proteinExistence type="predicted"/>
<evidence type="ECO:0000313" key="2">
    <source>
        <dbReference type="Proteomes" id="UP000318571"/>
    </source>
</evidence>
<dbReference type="EMBL" id="VCGU01000009">
    <property type="protein sequence ID" value="TRY70626.1"/>
    <property type="molecule type" value="Genomic_DNA"/>
</dbReference>
<dbReference type="Proteomes" id="UP000318571">
    <property type="component" value="Chromosome 9"/>
</dbReference>
<dbReference type="PROSITE" id="PS51257">
    <property type="entry name" value="PROKAR_LIPOPROTEIN"/>
    <property type="match status" value="1"/>
</dbReference>
<evidence type="ECO:0008006" key="3">
    <source>
        <dbReference type="Google" id="ProtNLM"/>
    </source>
</evidence>
<keyword evidence="2" id="KW-1185">Reference proteome</keyword>
<gene>
    <name evidence="1" type="ORF">TCAL_17288</name>
</gene>